<dbReference type="SUPFAM" id="SSF52743">
    <property type="entry name" value="Subtilisin-like"/>
    <property type="match status" value="1"/>
</dbReference>
<dbReference type="PANTHER" id="PTHR14218">
    <property type="entry name" value="PROTEASE S8 TRIPEPTIDYL PEPTIDASE I CLN2"/>
    <property type="match status" value="1"/>
</dbReference>
<dbReference type="Gene3D" id="3.40.50.200">
    <property type="entry name" value="Peptidase S8/S53 domain"/>
    <property type="match status" value="1"/>
</dbReference>
<keyword evidence="2 10" id="KW-0645">Protease</keyword>
<keyword evidence="3" id="KW-0479">Metal-binding</keyword>
<feature type="signal peptide" evidence="8">
    <location>
        <begin position="1"/>
        <end position="22"/>
    </location>
</feature>
<feature type="domain" description="Peptidase S53" evidence="9">
    <location>
        <begin position="252"/>
        <end position="660"/>
    </location>
</feature>
<dbReference type="Proteomes" id="UP000035721">
    <property type="component" value="Unassembled WGS sequence"/>
</dbReference>
<evidence type="ECO:0000256" key="4">
    <source>
        <dbReference type="ARBA" id="ARBA00022801"/>
    </source>
</evidence>
<evidence type="ECO:0000256" key="6">
    <source>
        <dbReference type="ARBA" id="ARBA00022837"/>
    </source>
</evidence>
<evidence type="ECO:0000259" key="9">
    <source>
        <dbReference type="PROSITE" id="PS51695"/>
    </source>
</evidence>
<dbReference type="GO" id="GO:0008240">
    <property type="term" value="F:tripeptidyl-peptidase activity"/>
    <property type="evidence" value="ECO:0007669"/>
    <property type="project" value="TreeGrafter"/>
</dbReference>
<dbReference type="CDD" id="cd04056">
    <property type="entry name" value="Peptidases_S53"/>
    <property type="match status" value="1"/>
</dbReference>
<keyword evidence="11" id="KW-1185">Reference proteome</keyword>
<dbReference type="OrthoDB" id="3480681at2"/>
<protein>
    <submittedName>
        <fullName evidence="10">Putative subtilase family serine protease,secreted</fullName>
    </submittedName>
</protein>
<gene>
    <name evidence="10" type="ORF">BN12_1410009</name>
</gene>
<dbReference type="PROSITE" id="PS00138">
    <property type="entry name" value="SUBTILASE_SER"/>
    <property type="match status" value="1"/>
</dbReference>
<sequence length="661" mass="68212">MRALTKSQAGLAVSGCVALTLAAPGLAEASNGPGRHVVQATPAWTATAHHVGAVSSGTAQHLSVVLALRDAAGAEALADAVSTPGNAQYGRYLTPAQWRARFAPTDAQVKTVRDWLTSNGFHVVETPANHRYIEVTAPASVTEKALATRLGVFTKGGRTVQAPETSVSVPDSVSSLVAGVTGLDTSAMATPLRSVPETTKQLAAAARPSSSTALPPPDPVFRNAGPCSAYYGQKKAPVPQILKDPLTYAPCGYRPGQIRGAYGLDASQSQGVDGRGVTVAIVDAYASKWIYSDAATYAKRNDPSHPLRSYQFSQNLPASYSHVDECGASGWYGEETLDVEAVHATAPGAHILYVGGESCYDTDLDQAVNTVVDNGLAQVVTNSYGETEAEGAGSYAFTHQTALQAAAQGISLLFSSGDDGDEIAASGKRQVDAPANDAKVTAVGGTSLAVTKSDGYGFEQGWGTGKSTLVNGAWSPAAPAYLYGGGGGTSRVIPQPAYQKGVVPNGIATRFGAPKRAVPDVAMLGDPSTGLLVGQSQTFPNGTIKYSEYRIGGTSLSSPLFAGVVAVADQVNGGSLGFLNPTLYKLAGTSAFRDVNHGRKVTDGVVRVDYVNGFDGSDGTVASLRTFNQTGTIWTRKGYDDVTGVGSPNGVSFLTAMARGH</sequence>
<dbReference type="GO" id="GO:0046872">
    <property type="term" value="F:metal ion binding"/>
    <property type="evidence" value="ECO:0007669"/>
    <property type="project" value="UniProtKB-KW"/>
</dbReference>
<comment type="cofactor">
    <cofactor evidence="1">
        <name>Ca(2+)</name>
        <dbReference type="ChEBI" id="CHEBI:29108"/>
    </cofactor>
</comment>
<dbReference type="CDD" id="cd11377">
    <property type="entry name" value="Pro-peptidase_S53"/>
    <property type="match status" value="1"/>
</dbReference>
<evidence type="ECO:0000256" key="1">
    <source>
        <dbReference type="ARBA" id="ARBA00001913"/>
    </source>
</evidence>
<dbReference type="PROSITE" id="PS51695">
    <property type="entry name" value="SEDOLISIN"/>
    <property type="match status" value="1"/>
</dbReference>
<dbReference type="InterPro" id="IPR000209">
    <property type="entry name" value="Peptidase_S8/S53_dom"/>
</dbReference>
<name>A0A077LTD5_9MICO</name>
<dbReference type="Pfam" id="PF09286">
    <property type="entry name" value="Pro-kuma_activ"/>
    <property type="match status" value="1"/>
</dbReference>
<organism evidence="10 11">
    <name type="scientific">Nostocoides japonicum T1-X7</name>
    <dbReference type="NCBI Taxonomy" id="1194083"/>
    <lineage>
        <taxon>Bacteria</taxon>
        <taxon>Bacillati</taxon>
        <taxon>Actinomycetota</taxon>
        <taxon>Actinomycetes</taxon>
        <taxon>Micrococcales</taxon>
        <taxon>Intrasporangiaceae</taxon>
        <taxon>Nostocoides</taxon>
    </lineage>
</organism>
<dbReference type="Pfam" id="PF00082">
    <property type="entry name" value="Peptidase_S8"/>
    <property type="match status" value="1"/>
</dbReference>
<dbReference type="InterPro" id="IPR030400">
    <property type="entry name" value="Sedolisin_dom"/>
</dbReference>
<dbReference type="STRING" id="1194083.BN12_1410009"/>
<dbReference type="PANTHER" id="PTHR14218:SF15">
    <property type="entry name" value="TRIPEPTIDYL-PEPTIDASE 1"/>
    <property type="match status" value="1"/>
</dbReference>
<evidence type="ECO:0000313" key="11">
    <source>
        <dbReference type="Proteomes" id="UP000035721"/>
    </source>
</evidence>
<comment type="caution">
    <text evidence="10">The sequence shown here is derived from an EMBL/GenBank/DDBJ whole genome shotgun (WGS) entry which is preliminary data.</text>
</comment>
<evidence type="ECO:0000256" key="3">
    <source>
        <dbReference type="ARBA" id="ARBA00022723"/>
    </source>
</evidence>
<dbReference type="GO" id="GO:0006508">
    <property type="term" value="P:proteolysis"/>
    <property type="evidence" value="ECO:0007669"/>
    <property type="project" value="UniProtKB-KW"/>
</dbReference>
<keyword evidence="4" id="KW-0378">Hydrolase</keyword>
<keyword evidence="7" id="KW-0865">Zymogen</keyword>
<feature type="chain" id="PRO_5038521876" evidence="8">
    <location>
        <begin position="23"/>
        <end position="661"/>
    </location>
</feature>
<keyword evidence="6" id="KW-0106">Calcium</keyword>
<dbReference type="AlphaFoldDB" id="A0A077LTD5"/>
<keyword evidence="5" id="KW-0720">Serine protease</keyword>
<dbReference type="InterPro" id="IPR015366">
    <property type="entry name" value="S53_propep"/>
</dbReference>
<proteinExistence type="predicted"/>
<evidence type="ECO:0000256" key="2">
    <source>
        <dbReference type="ARBA" id="ARBA00022670"/>
    </source>
</evidence>
<dbReference type="InterPro" id="IPR036852">
    <property type="entry name" value="Peptidase_S8/S53_dom_sf"/>
</dbReference>
<dbReference type="InterPro" id="IPR023828">
    <property type="entry name" value="Peptidase_S8_Ser-AS"/>
</dbReference>
<dbReference type="EMBL" id="CAJB01000048">
    <property type="protein sequence ID" value="CCH76713.1"/>
    <property type="molecule type" value="Genomic_DNA"/>
</dbReference>
<dbReference type="InterPro" id="IPR050819">
    <property type="entry name" value="Tripeptidyl-peptidase_I"/>
</dbReference>
<dbReference type="SMART" id="SM00944">
    <property type="entry name" value="Pro-kuma_activ"/>
    <property type="match status" value="1"/>
</dbReference>
<evidence type="ECO:0000256" key="8">
    <source>
        <dbReference type="SAM" id="SignalP"/>
    </source>
</evidence>
<evidence type="ECO:0000313" key="10">
    <source>
        <dbReference type="EMBL" id="CCH76713.1"/>
    </source>
</evidence>
<evidence type="ECO:0000256" key="7">
    <source>
        <dbReference type="ARBA" id="ARBA00023145"/>
    </source>
</evidence>
<accession>A0A077LTD5</accession>
<dbReference type="GO" id="GO:0004252">
    <property type="term" value="F:serine-type endopeptidase activity"/>
    <property type="evidence" value="ECO:0007669"/>
    <property type="project" value="InterPro"/>
</dbReference>
<dbReference type="RefSeq" id="WP_083454661.1">
    <property type="nucleotide sequence ID" value="NZ_HF570958.1"/>
</dbReference>
<reference evidence="10 11" key="1">
    <citation type="journal article" date="2013" name="ISME J.">
        <title>A metabolic model for members of the genus Tetrasphaera involved in enhanced biological phosphorus removal.</title>
        <authorList>
            <person name="Kristiansen R."/>
            <person name="Nguyen H.T.T."/>
            <person name="Saunders A.M."/>
            <person name="Nielsen J.L."/>
            <person name="Wimmer R."/>
            <person name="Le V.Q."/>
            <person name="McIlroy S.J."/>
            <person name="Petrovski S."/>
            <person name="Seviour R.J."/>
            <person name="Calteau A."/>
            <person name="Nielsen K.L."/>
            <person name="Nielsen P.H."/>
        </authorList>
    </citation>
    <scope>NUCLEOTIDE SEQUENCE [LARGE SCALE GENOMIC DNA]</scope>
    <source>
        <strain evidence="10 11">T1-X7</strain>
    </source>
</reference>
<dbReference type="SUPFAM" id="SSF54897">
    <property type="entry name" value="Protease propeptides/inhibitors"/>
    <property type="match status" value="1"/>
</dbReference>
<evidence type="ECO:0000256" key="5">
    <source>
        <dbReference type="ARBA" id="ARBA00022825"/>
    </source>
</evidence>
<keyword evidence="8" id="KW-0732">Signal</keyword>